<feature type="transmembrane region" description="Helical" evidence="2">
    <location>
        <begin position="12"/>
        <end position="33"/>
    </location>
</feature>
<feature type="region of interest" description="Disordered" evidence="1">
    <location>
        <begin position="85"/>
        <end position="142"/>
    </location>
</feature>
<reference evidence="3" key="1">
    <citation type="submission" date="2019-02" db="EMBL/GenBank/DDBJ databases">
        <authorList>
            <person name="Gruber-Vodicka R. H."/>
            <person name="Seah K. B. B."/>
        </authorList>
    </citation>
    <scope>NUCLEOTIDE SEQUENCE</scope>
    <source>
        <strain evidence="3">BECK_S127</strain>
    </source>
</reference>
<keyword evidence="2" id="KW-0812">Transmembrane</keyword>
<keyword evidence="2" id="KW-1133">Transmembrane helix</keyword>
<evidence type="ECO:0000313" key="3">
    <source>
        <dbReference type="EMBL" id="VFK81251.1"/>
    </source>
</evidence>
<protein>
    <submittedName>
        <fullName evidence="3">Uncharacterized protein</fullName>
    </submittedName>
</protein>
<accession>A0A451BSG0</accession>
<feature type="compositionally biased region" description="Polar residues" evidence="1">
    <location>
        <begin position="120"/>
        <end position="142"/>
    </location>
</feature>
<dbReference type="EMBL" id="CAADHB010000270">
    <property type="protein sequence ID" value="VFK81251.1"/>
    <property type="molecule type" value="Genomic_DNA"/>
</dbReference>
<name>A0A451BSG0_9GAMM</name>
<evidence type="ECO:0000256" key="1">
    <source>
        <dbReference type="SAM" id="MobiDB-lite"/>
    </source>
</evidence>
<organism evidence="3">
    <name type="scientific">Candidatus Kentrum sp. SD</name>
    <dbReference type="NCBI Taxonomy" id="2126332"/>
    <lineage>
        <taxon>Bacteria</taxon>
        <taxon>Pseudomonadati</taxon>
        <taxon>Pseudomonadota</taxon>
        <taxon>Gammaproteobacteria</taxon>
        <taxon>Candidatus Kentrum</taxon>
    </lineage>
</organism>
<sequence length="142" mass="15854">MSGHDASEYADVAIVPELFVAGINFIHFTLFVFQARFSFEMNLGNPLTMRDTSPITFTIAFNDEERNKAARRFLDQVKELDVIRAGPAFPTQKSAPGRQGHGRDPRRSSRYQGIWGYTPDGSSTISAITSPTKPSNSRWRGV</sequence>
<dbReference type="AlphaFoldDB" id="A0A451BSG0"/>
<gene>
    <name evidence="3" type="ORF">BECKSD772D_GA0070982_12701</name>
</gene>
<keyword evidence="2" id="KW-0472">Membrane</keyword>
<evidence type="ECO:0000256" key="2">
    <source>
        <dbReference type="SAM" id="Phobius"/>
    </source>
</evidence>
<proteinExistence type="predicted"/>